<dbReference type="AlphaFoldDB" id="A0A6A5Y093"/>
<feature type="domain" description="GST N-terminal" evidence="1">
    <location>
        <begin position="18"/>
        <end position="94"/>
    </location>
</feature>
<dbReference type="EMBL" id="ML978067">
    <property type="protein sequence ID" value="KAF2018679.1"/>
    <property type="molecule type" value="Genomic_DNA"/>
</dbReference>
<dbReference type="Proteomes" id="UP000799778">
    <property type="component" value="Unassembled WGS sequence"/>
</dbReference>
<evidence type="ECO:0000259" key="2">
    <source>
        <dbReference type="Pfam" id="PF22041"/>
    </source>
</evidence>
<dbReference type="Pfam" id="PF13409">
    <property type="entry name" value="GST_N_2"/>
    <property type="match status" value="1"/>
</dbReference>
<keyword evidence="4" id="KW-1185">Reference proteome</keyword>
<dbReference type="Gene3D" id="1.20.1050.10">
    <property type="match status" value="1"/>
</dbReference>
<dbReference type="SUPFAM" id="SSF47616">
    <property type="entry name" value="GST C-terminal domain-like"/>
    <property type="match status" value="1"/>
</dbReference>
<dbReference type="InterPro" id="IPR054416">
    <property type="entry name" value="GST_UstS-like_C"/>
</dbReference>
<accession>A0A6A5Y093</accession>
<dbReference type="Pfam" id="PF22041">
    <property type="entry name" value="GST_C_7"/>
    <property type="match status" value="1"/>
</dbReference>
<dbReference type="CDD" id="cd00299">
    <property type="entry name" value="GST_C_family"/>
    <property type="match status" value="1"/>
</dbReference>
<dbReference type="RefSeq" id="XP_033387018.1">
    <property type="nucleotide sequence ID" value="XM_033530816.1"/>
</dbReference>
<evidence type="ECO:0000313" key="3">
    <source>
        <dbReference type="EMBL" id="KAF2018679.1"/>
    </source>
</evidence>
<feature type="domain" description="Glutathione S-transferase UstS-like C-terminal" evidence="2">
    <location>
        <begin position="117"/>
        <end position="214"/>
    </location>
</feature>
<name>A0A6A5Y093_9PLEO</name>
<protein>
    <recommendedName>
        <fullName evidence="5">GST N-terminal domain-containing protein</fullName>
    </recommendedName>
</protein>
<dbReference type="Gene3D" id="3.40.30.10">
    <property type="entry name" value="Glutaredoxin"/>
    <property type="match status" value="1"/>
</dbReference>
<gene>
    <name evidence="3" type="ORF">BU24DRAFT_447328</name>
</gene>
<evidence type="ECO:0000313" key="4">
    <source>
        <dbReference type="Proteomes" id="UP000799778"/>
    </source>
</evidence>
<dbReference type="OrthoDB" id="4951845at2759"/>
<dbReference type="InterPro" id="IPR036282">
    <property type="entry name" value="Glutathione-S-Trfase_C_sf"/>
</dbReference>
<dbReference type="SUPFAM" id="SSF52833">
    <property type="entry name" value="Thioredoxin-like"/>
    <property type="match status" value="1"/>
</dbReference>
<sequence length="242" mass="27944">MSQVVLYDLPSTPPKASWSLNPWKTRMALNFKGVDYRTDWIEYPDLAPKLKSFGLPPNDRNAPGVSADYSSPAIRFADDTLMMDSWNIIFELEKRYPEPSLHLDDPIVLQVRDLIAVVRDPLMTLTLPKVPDILPERSAQYFYDTRKVRFGMPLSDYYKSKSVEQCWEEVKAPAKQFVDLLNSKDGGPFFLGETLSYADFIFVAFLHFLKRVEVDVFERFLSLDNSFSAIYEASSEWLKKDD</sequence>
<dbReference type="InterPro" id="IPR036249">
    <property type="entry name" value="Thioredoxin-like_sf"/>
</dbReference>
<proteinExistence type="predicted"/>
<evidence type="ECO:0000259" key="1">
    <source>
        <dbReference type="Pfam" id="PF13409"/>
    </source>
</evidence>
<reference evidence="3" key="1">
    <citation type="journal article" date="2020" name="Stud. Mycol.">
        <title>101 Dothideomycetes genomes: a test case for predicting lifestyles and emergence of pathogens.</title>
        <authorList>
            <person name="Haridas S."/>
            <person name="Albert R."/>
            <person name="Binder M."/>
            <person name="Bloem J."/>
            <person name="Labutti K."/>
            <person name="Salamov A."/>
            <person name="Andreopoulos B."/>
            <person name="Baker S."/>
            <person name="Barry K."/>
            <person name="Bills G."/>
            <person name="Bluhm B."/>
            <person name="Cannon C."/>
            <person name="Castanera R."/>
            <person name="Culley D."/>
            <person name="Daum C."/>
            <person name="Ezra D."/>
            <person name="Gonzalez J."/>
            <person name="Henrissat B."/>
            <person name="Kuo A."/>
            <person name="Liang C."/>
            <person name="Lipzen A."/>
            <person name="Lutzoni F."/>
            <person name="Magnuson J."/>
            <person name="Mondo S."/>
            <person name="Nolan M."/>
            <person name="Ohm R."/>
            <person name="Pangilinan J."/>
            <person name="Park H.-J."/>
            <person name="Ramirez L."/>
            <person name="Alfaro M."/>
            <person name="Sun H."/>
            <person name="Tritt A."/>
            <person name="Yoshinaga Y."/>
            <person name="Zwiers L.-H."/>
            <person name="Turgeon B."/>
            <person name="Goodwin S."/>
            <person name="Spatafora J."/>
            <person name="Crous P."/>
            <person name="Grigoriev I."/>
        </authorList>
    </citation>
    <scope>NUCLEOTIDE SEQUENCE</scope>
    <source>
        <strain evidence="3">CBS 175.79</strain>
    </source>
</reference>
<dbReference type="GeneID" id="54288213"/>
<evidence type="ECO:0008006" key="5">
    <source>
        <dbReference type="Google" id="ProtNLM"/>
    </source>
</evidence>
<dbReference type="InterPro" id="IPR004045">
    <property type="entry name" value="Glutathione_S-Trfase_N"/>
</dbReference>
<organism evidence="3 4">
    <name type="scientific">Aaosphaeria arxii CBS 175.79</name>
    <dbReference type="NCBI Taxonomy" id="1450172"/>
    <lineage>
        <taxon>Eukaryota</taxon>
        <taxon>Fungi</taxon>
        <taxon>Dikarya</taxon>
        <taxon>Ascomycota</taxon>
        <taxon>Pezizomycotina</taxon>
        <taxon>Dothideomycetes</taxon>
        <taxon>Pleosporomycetidae</taxon>
        <taxon>Pleosporales</taxon>
        <taxon>Pleosporales incertae sedis</taxon>
        <taxon>Aaosphaeria</taxon>
    </lineage>
</organism>